<dbReference type="PANTHER" id="PTHR15362:SF7">
    <property type="entry name" value="PHOSPHATIDYLSERINE SYNTHASE 2"/>
    <property type="match status" value="1"/>
</dbReference>
<sequence length="456" mass="53990">MFKSKIKMPKKDKQQSAYTKREVGMQSIVPPKLYDSPHILRLKNLETVEYNKYFYVSHTLTFLGLGVIALNVLIYYTRGWPVEDLKILGLKGAMFFFLMFSCFYMPDTIVTRPHPFIWRGVLGANLLYLGFLTYISILPLDEARKTFKIFDETLGETLPERSYAEDCRIYTPEDPVSAFRNFRDSFFDVHTFAHLLGWICKVLIIRDIKVCWICSIGFEIAELTLNHWLPNFKECWWDHLILDLFGANLLGMVIGSYILKYYSVNKINWIYEKDHKSAQMRYLNQCSSIKRAVLKLQPNFFMQHDWKVFKSLKRFYTVIGYCAMGLMIDCNNFFMKTVLLVPPNHYLLKLRLLLWCPLILAASEELFDYVTNKYSKRVRPHLWLTILMLCMEAGISIRDSDVYTGKPFPFYIKVFWTIMLVLFICISIWIYTNEKKEDDDEEWNPYDPKIDIKEIK</sequence>
<evidence type="ECO:0000256" key="14">
    <source>
        <dbReference type="SAM" id="Phobius"/>
    </source>
</evidence>
<evidence type="ECO:0000256" key="2">
    <source>
        <dbReference type="ARBA" id="ARBA00005189"/>
    </source>
</evidence>
<reference evidence="15" key="1">
    <citation type="submission" date="2023-07" db="EMBL/GenBank/DDBJ databases">
        <authorList>
            <consortium name="AG Swart"/>
            <person name="Singh M."/>
            <person name="Singh A."/>
            <person name="Seah K."/>
            <person name="Emmerich C."/>
        </authorList>
    </citation>
    <scope>NUCLEOTIDE SEQUENCE</scope>
    <source>
        <strain evidence="15">DP1</strain>
    </source>
</reference>
<keyword evidence="5 14" id="KW-0812">Transmembrane</keyword>
<dbReference type="GO" id="GO:0106245">
    <property type="term" value="F:L-serine-phosphatidylethanolamine phosphatidyltransferase activity"/>
    <property type="evidence" value="ECO:0007669"/>
    <property type="project" value="InterPro"/>
</dbReference>
<feature type="compositionally biased region" description="Basic and acidic residues" evidence="13">
    <location>
        <begin position="9"/>
        <end position="20"/>
    </location>
</feature>
<feature type="transmembrane region" description="Helical" evidence="14">
    <location>
        <begin position="116"/>
        <end position="137"/>
    </location>
</feature>
<dbReference type="InterPro" id="IPR004277">
    <property type="entry name" value="PSS"/>
</dbReference>
<evidence type="ECO:0000256" key="9">
    <source>
        <dbReference type="ARBA" id="ARBA00023136"/>
    </source>
</evidence>
<evidence type="ECO:0000256" key="11">
    <source>
        <dbReference type="ARBA" id="ARBA00023264"/>
    </source>
</evidence>
<keyword evidence="11" id="KW-1208">Phospholipid metabolism</keyword>
<keyword evidence="4" id="KW-0808">Transferase</keyword>
<evidence type="ECO:0008006" key="17">
    <source>
        <dbReference type="Google" id="ProtNLM"/>
    </source>
</evidence>
<gene>
    <name evidence="15" type="ORF">ECRASSUSDP1_LOCUS4221</name>
</gene>
<evidence type="ECO:0000313" key="16">
    <source>
        <dbReference type="Proteomes" id="UP001295684"/>
    </source>
</evidence>
<evidence type="ECO:0000313" key="15">
    <source>
        <dbReference type="EMBL" id="CAI2362891.1"/>
    </source>
</evidence>
<evidence type="ECO:0000256" key="8">
    <source>
        <dbReference type="ARBA" id="ARBA00023098"/>
    </source>
</evidence>
<keyword evidence="10" id="KW-0594">Phospholipid biosynthesis</keyword>
<feature type="transmembrane region" description="Helical" evidence="14">
    <location>
        <begin position="87"/>
        <end position="104"/>
    </location>
</feature>
<feature type="region of interest" description="Disordered" evidence="13">
    <location>
        <begin position="1"/>
        <end position="20"/>
    </location>
</feature>
<evidence type="ECO:0000256" key="3">
    <source>
        <dbReference type="ARBA" id="ARBA00022516"/>
    </source>
</evidence>
<dbReference type="GO" id="GO:0005789">
    <property type="term" value="C:endoplasmic reticulum membrane"/>
    <property type="evidence" value="ECO:0007669"/>
    <property type="project" value="UniProtKB-SubCell"/>
</dbReference>
<keyword evidence="7 14" id="KW-1133">Transmembrane helix</keyword>
<comment type="subcellular location">
    <subcellularLocation>
        <location evidence="1">Endoplasmic reticulum membrane</location>
        <topology evidence="1">Multi-pass membrane protein</topology>
    </subcellularLocation>
</comment>
<comment type="pathway">
    <text evidence="2">Lipid metabolism.</text>
</comment>
<feature type="transmembrane region" description="Helical" evidence="14">
    <location>
        <begin position="240"/>
        <end position="259"/>
    </location>
</feature>
<proteinExistence type="predicted"/>
<evidence type="ECO:0000256" key="7">
    <source>
        <dbReference type="ARBA" id="ARBA00022989"/>
    </source>
</evidence>
<keyword evidence="8" id="KW-0443">Lipid metabolism</keyword>
<evidence type="ECO:0000256" key="4">
    <source>
        <dbReference type="ARBA" id="ARBA00022679"/>
    </source>
</evidence>
<dbReference type="GO" id="GO:0006659">
    <property type="term" value="P:phosphatidylserine biosynthetic process"/>
    <property type="evidence" value="ECO:0007669"/>
    <property type="project" value="InterPro"/>
</dbReference>
<evidence type="ECO:0000256" key="6">
    <source>
        <dbReference type="ARBA" id="ARBA00022824"/>
    </source>
</evidence>
<dbReference type="Pfam" id="PF03034">
    <property type="entry name" value="PSS"/>
    <property type="match status" value="1"/>
</dbReference>
<keyword evidence="6" id="KW-0256">Endoplasmic reticulum</keyword>
<feature type="transmembrane region" description="Helical" evidence="14">
    <location>
        <begin position="410"/>
        <end position="431"/>
    </location>
</feature>
<protein>
    <recommendedName>
        <fullName evidence="17">Phosphatidylserine synthase</fullName>
    </recommendedName>
</protein>
<keyword evidence="3" id="KW-0444">Lipid biosynthesis</keyword>
<dbReference type="AlphaFoldDB" id="A0AAD1UA89"/>
<feature type="transmembrane region" description="Helical" evidence="14">
    <location>
        <begin position="382"/>
        <end position="398"/>
    </location>
</feature>
<accession>A0AAD1UA89</accession>
<comment type="pathway">
    <text evidence="12">Phospholipid metabolism.</text>
</comment>
<comment type="caution">
    <text evidence="15">The sequence shown here is derived from an EMBL/GenBank/DDBJ whole genome shotgun (WGS) entry which is preliminary data.</text>
</comment>
<dbReference type="EMBL" id="CAMPGE010004050">
    <property type="protein sequence ID" value="CAI2362891.1"/>
    <property type="molecule type" value="Genomic_DNA"/>
</dbReference>
<organism evidence="15 16">
    <name type="scientific">Euplotes crassus</name>
    <dbReference type="NCBI Taxonomy" id="5936"/>
    <lineage>
        <taxon>Eukaryota</taxon>
        <taxon>Sar</taxon>
        <taxon>Alveolata</taxon>
        <taxon>Ciliophora</taxon>
        <taxon>Intramacronucleata</taxon>
        <taxon>Spirotrichea</taxon>
        <taxon>Hypotrichia</taxon>
        <taxon>Euplotida</taxon>
        <taxon>Euplotidae</taxon>
        <taxon>Moneuplotes</taxon>
    </lineage>
</organism>
<evidence type="ECO:0000256" key="12">
    <source>
        <dbReference type="ARBA" id="ARBA00025707"/>
    </source>
</evidence>
<keyword evidence="9 14" id="KW-0472">Membrane</keyword>
<feature type="transmembrane region" description="Helical" evidence="14">
    <location>
        <begin position="53"/>
        <end position="75"/>
    </location>
</feature>
<dbReference type="Proteomes" id="UP001295684">
    <property type="component" value="Unassembled WGS sequence"/>
</dbReference>
<evidence type="ECO:0000256" key="10">
    <source>
        <dbReference type="ARBA" id="ARBA00023209"/>
    </source>
</evidence>
<evidence type="ECO:0000256" key="1">
    <source>
        <dbReference type="ARBA" id="ARBA00004477"/>
    </source>
</evidence>
<evidence type="ECO:0000256" key="13">
    <source>
        <dbReference type="SAM" id="MobiDB-lite"/>
    </source>
</evidence>
<dbReference type="PANTHER" id="PTHR15362">
    <property type="entry name" value="PHOSPHATIDYLINOSITOL SYNTHASE"/>
    <property type="match status" value="1"/>
</dbReference>
<evidence type="ECO:0000256" key="5">
    <source>
        <dbReference type="ARBA" id="ARBA00022692"/>
    </source>
</evidence>
<keyword evidence="16" id="KW-1185">Reference proteome</keyword>
<name>A0AAD1UA89_EUPCR</name>